<dbReference type="GeneID" id="36594711"/>
<dbReference type="Proteomes" id="UP000235371">
    <property type="component" value="Unassembled WGS sequence"/>
</dbReference>
<sequence>MTRLQVVWPKDGPKGSRPRGFFRGFNDILTGKGPDMFLQRAKSTSRIRPERWGNWDSYHHRPSHFEEEFMGAANPLWNSSRGFKRYDPHTRKYRKWFVAEDWFGDGVDGRGIGIRGAGYPRFTRGEGRKMLRRYAQGHKVDPSKMGNEWNSDGPRRFQQEYDGFWQEAHRIGDNRRQGLPLGDPINPNFFNHQEHPLDLPQWIRWELFGI</sequence>
<evidence type="ECO:0000313" key="2">
    <source>
        <dbReference type="Proteomes" id="UP000235371"/>
    </source>
</evidence>
<dbReference type="RefSeq" id="XP_024739671.1">
    <property type="nucleotide sequence ID" value="XM_024886634.1"/>
</dbReference>
<name>A0A2J6TIC2_9HELO</name>
<protein>
    <submittedName>
        <fullName evidence="1">Uncharacterized protein</fullName>
    </submittedName>
</protein>
<accession>A0A2J6TIC2</accession>
<evidence type="ECO:0000313" key="1">
    <source>
        <dbReference type="EMBL" id="PMD62767.1"/>
    </source>
</evidence>
<organism evidence="1 2">
    <name type="scientific">Hyaloscypha bicolor E</name>
    <dbReference type="NCBI Taxonomy" id="1095630"/>
    <lineage>
        <taxon>Eukaryota</taxon>
        <taxon>Fungi</taxon>
        <taxon>Dikarya</taxon>
        <taxon>Ascomycota</taxon>
        <taxon>Pezizomycotina</taxon>
        <taxon>Leotiomycetes</taxon>
        <taxon>Helotiales</taxon>
        <taxon>Hyaloscyphaceae</taxon>
        <taxon>Hyaloscypha</taxon>
        <taxon>Hyaloscypha bicolor</taxon>
    </lineage>
</organism>
<gene>
    <name evidence="1" type="ORF">K444DRAFT_661841</name>
</gene>
<proteinExistence type="predicted"/>
<reference evidence="1 2" key="1">
    <citation type="submission" date="2016-04" db="EMBL/GenBank/DDBJ databases">
        <title>A degradative enzymes factory behind the ericoid mycorrhizal symbiosis.</title>
        <authorList>
            <consortium name="DOE Joint Genome Institute"/>
            <person name="Martino E."/>
            <person name="Morin E."/>
            <person name="Grelet G."/>
            <person name="Kuo A."/>
            <person name="Kohler A."/>
            <person name="Daghino S."/>
            <person name="Barry K."/>
            <person name="Choi C."/>
            <person name="Cichocki N."/>
            <person name="Clum A."/>
            <person name="Copeland A."/>
            <person name="Hainaut M."/>
            <person name="Haridas S."/>
            <person name="Labutti K."/>
            <person name="Lindquist E."/>
            <person name="Lipzen A."/>
            <person name="Khouja H.-R."/>
            <person name="Murat C."/>
            <person name="Ohm R."/>
            <person name="Olson A."/>
            <person name="Spatafora J."/>
            <person name="Veneault-Fourrey C."/>
            <person name="Henrissat B."/>
            <person name="Grigoriev I."/>
            <person name="Martin F."/>
            <person name="Perotto S."/>
        </authorList>
    </citation>
    <scope>NUCLEOTIDE SEQUENCE [LARGE SCALE GENOMIC DNA]</scope>
    <source>
        <strain evidence="1 2">E</strain>
    </source>
</reference>
<dbReference type="EMBL" id="KZ613783">
    <property type="protein sequence ID" value="PMD62767.1"/>
    <property type="molecule type" value="Genomic_DNA"/>
</dbReference>
<dbReference type="AlphaFoldDB" id="A0A2J6TIC2"/>
<dbReference type="InParanoid" id="A0A2J6TIC2"/>
<keyword evidence="2" id="KW-1185">Reference proteome</keyword>
<dbReference type="OrthoDB" id="5331170at2759"/>